<dbReference type="PANTHER" id="PTHR32182">
    <property type="entry name" value="DNA REPLICATION AND REPAIR PROTEIN RECF"/>
    <property type="match status" value="1"/>
</dbReference>
<keyword evidence="4" id="KW-0963">Cytoplasm</keyword>
<dbReference type="PROSITE" id="PS00617">
    <property type="entry name" value="RECF_1"/>
    <property type="match status" value="1"/>
</dbReference>
<dbReference type="GO" id="GO:0005737">
    <property type="term" value="C:cytoplasm"/>
    <property type="evidence" value="ECO:0007669"/>
    <property type="project" value="UniProtKB-SubCell"/>
</dbReference>
<evidence type="ECO:0000313" key="10">
    <source>
        <dbReference type="EMBL" id="VAW76203.1"/>
    </source>
</evidence>
<keyword evidence="7" id="KW-0067">ATP-binding</keyword>
<evidence type="ECO:0000259" key="9">
    <source>
        <dbReference type="Pfam" id="PF02463"/>
    </source>
</evidence>
<dbReference type="GO" id="GO:0003697">
    <property type="term" value="F:single-stranded DNA binding"/>
    <property type="evidence" value="ECO:0007669"/>
    <property type="project" value="InterPro"/>
</dbReference>
<dbReference type="Gene3D" id="3.40.50.300">
    <property type="entry name" value="P-loop containing nucleotide triphosphate hydrolases"/>
    <property type="match status" value="1"/>
</dbReference>
<dbReference type="PANTHER" id="PTHR32182:SF0">
    <property type="entry name" value="DNA REPLICATION AND REPAIR PROTEIN RECF"/>
    <property type="match status" value="1"/>
</dbReference>
<gene>
    <name evidence="10" type="ORF">MNBD_GAMMA15-1585</name>
</gene>
<name>A0A3B0YJ93_9ZZZZ</name>
<evidence type="ECO:0000256" key="6">
    <source>
        <dbReference type="ARBA" id="ARBA00022741"/>
    </source>
</evidence>
<dbReference type="InterPro" id="IPR027417">
    <property type="entry name" value="P-loop_NTPase"/>
</dbReference>
<dbReference type="Pfam" id="PF02463">
    <property type="entry name" value="SMC_N"/>
    <property type="match status" value="1"/>
</dbReference>
<dbReference type="AlphaFoldDB" id="A0A3B0YJ93"/>
<feature type="domain" description="RecF/RecN/SMC N-terminal" evidence="9">
    <location>
        <begin position="3"/>
        <end position="355"/>
    </location>
</feature>
<evidence type="ECO:0000256" key="5">
    <source>
        <dbReference type="ARBA" id="ARBA00022705"/>
    </source>
</evidence>
<reference evidence="10" key="1">
    <citation type="submission" date="2018-06" db="EMBL/GenBank/DDBJ databases">
        <authorList>
            <person name="Zhirakovskaya E."/>
        </authorList>
    </citation>
    <scope>NUCLEOTIDE SEQUENCE</scope>
</reference>
<proteinExistence type="inferred from homology"/>
<protein>
    <recommendedName>
        <fullName evidence="3">DNA replication and repair protein RecF</fullName>
    </recommendedName>
</protein>
<dbReference type="GO" id="GO:0006260">
    <property type="term" value="P:DNA replication"/>
    <property type="evidence" value="ECO:0007669"/>
    <property type="project" value="UniProtKB-KW"/>
</dbReference>
<keyword evidence="5" id="KW-0235">DNA replication</keyword>
<dbReference type="InterPro" id="IPR001238">
    <property type="entry name" value="DNA-binding_RecF"/>
</dbReference>
<dbReference type="EMBL" id="UOFN01000056">
    <property type="protein sequence ID" value="VAW76203.1"/>
    <property type="molecule type" value="Genomic_DNA"/>
</dbReference>
<evidence type="ECO:0000256" key="7">
    <source>
        <dbReference type="ARBA" id="ARBA00022840"/>
    </source>
</evidence>
<dbReference type="InterPro" id="IPR003395">
    <property type="entry name" value="RecF/RecN/SMC_N"/>
</dbReference>
<dbReference type="HAMAP" id="MF_00365">
    <property type="entry name" value="RecF"/>
    <property type="match status" value="1"/>
</dbReference>
<dbReference type="NCBIfam" id="TIGR00611">
    <property type="entry name" value="recf"/>
    <property type="match status" value="1"/>
</dbReference>
<evidence type="ECO:0000256" key="4">
    <source>
        <dbReference type="ARBA" id="ARBA00022490"/>
    </source>
</evidence>
<evidence type="ECO:0000256" key="1">
    <source>
        <dbReference type="ARBA" id="ARBA00004496"/>
    </source>
</evidence>
<dbReference type="GO" id="GO:0006302">
    <property type="term" value="P:double-strand break repair"/>
    <property type="evidence" value="ECO:0007669"/>
    <property type="project" value="TreeGrafter"/>
</dbReference>
<dbReference type="InterPro" id="IPR018078">
    <property type="entry name" value="DNA-binding_RecF_CS"/>
</dbReference>
<organism evidence="10">
    <name type="scientific">hydrothermal vent metagenome</name>
    <dbReference type="NCBI Taxonomy" id="652676"/>
    <lineage>
        <taxon>unclassified sequences</taxon>
        <taxon>metagenomes</taxon>
        <taxon>ecological metagenomes</taxon>
    </lineage>
</organism>
<evidence type="ECO:0000256" key="3">
    <source>
        <dbReference type="ARBA" id="ARBA00020170"/>
    </source>
</evidence>
<keyword evidence="8" id="KW-0238">DNA-binding</keyword>
<comment type="subcellular location">
    <subcellularLocation>
        <location evidence="1">Cytoplasm</location>
    </subcellularLocation>
</comment>
<dbReference type="Gene3D" id="1.20.1050.90">
    <property type="entry name" value="RecF/RecN/SMC, N-terminal domain"/>
    <property type="match status" value="1"/>
</dbReference>
<evidence type="ECO:0000256" key="8">
    <source>
        <dbReference type="ARBA" id="ARBA00023125"/>
    </source>
</evidence>
<dbReference type="GO" id="GO:0000731">
    <property type="term" value="P:DNA synthesis involved in DNA repair"/>
    <property type="evidence" value="ECO:0007669"/>
    <property type="project" value="TreeGrafter"/>
</dbReference>
<sequence>MPLSSLSIEGFRNLKTSKLSFSPGLNLFSGENAAGKTSLLEAIYILGRASSFRSNSLDRVISHGQPHFQLAAQLQQDKNRIIPVGLRRKPGKLIARMNSEPVRKLSELAALFPLQWVGGNLHELIESGPPVRRQFLDWGLFHVKQDYIPAWKQFQKLIKQRNAALRTASSPREITVWDRDLAQCGEILDKQRTLYMSTVCSRLIDIMDKFIDSSETFEVLYRRGWSSEKTYKAVLEENLSSDREQGFTRNGPQRADFSLKYRGRSVNESLSRGQQKLLIIGLKLSQASVLKNQTGNQSLFLLDDLGAELDQANQGKVMRELMELDAQIFATAISFPEIKEMEGSTIKLFHVKHGKVTEVV</sequence>
<dbReference type="InterPro" id="IPR042174">
    <property type="entry name" value="RecF_2"/>
</dbReference>
<evidence type="ECO:0000256" key="2">
    <source>
        <dbReference type="ARBA" id="ARBA00008016"/>
    </source>
</evidence>
<comment type="similarity">
    <text evidence="2">Belongs to the RecF family.</text>
</comment>
<dbReference type="GO" id="GO:0005524">
    <property type="term" value="F:ATP binding"/>
    <property type="evidence" value="ECO:0007669"/>
    <property type="project" value="UniProtKB-KW"/>
</dbReference>
<dbReference type="SUPFAM" id="SSF52540">
    <property type="entry name" value="P-loop containing nucleoside triphosphate hydrolases"/>
    <property type="match status" value="1"/>
</dbReference>
<keyword evidence="6" id="KW-0547">Nucleotide-binding</keyword>
<accession>A0A3B0YJ93</accession>